<evidence type="ECO:0000256" key="5">
    <source>
        <dbReference type="PROSITE-ProRule" id="PRU01248"/>
    </source>
</evidence>
<keyword evidence="2" id="KW-0229">DNA integration</keyword>
<dbReference type="RefSeq" id="WP_008476442.1">
    <property type="nucleotide sequence ID" value="NZ_CAGS01000139.1"/>
</dbReference>
<organism evidence="8 9">
    <name type="scientific">Nitrolancea hollandica Lb</name>
    <dbReference type="NCBI Taxonomy" id="1129897"/>
    <lineage>
        <taxon>Bacteria</taxon>
        <taxon>Pseudomonadati</taxon>
        <taxon>Thermomicrobiota</taxon>
        <taxon>Thermomicrobia</taxon>
        <taxon>Sphaerobacterales</taxon>
        <taxon>Sphaerobacterineae</taxon>
        <taxon>Sphaerobacteraceae</taxon>
        <taxon>Nitrolancea</taxon>
    </lineage>
</organism>
<dbReference type="Pfam" id="PF14659">
    <property type="entry name" value="Phage_int_SAM_3"/>
    <property type="match status" value="1"/>
</dbReference>
<keyword evidence="3 5" id="KW-0238">DNA-binding</keyword>
<dbReference type="GO" id="GO:0003677">
    <property type="term" value="F:DNA binding"/>
    <property type="evidence" value="ECO:0007669"/>
    <property type="project" value="UniProtKB-UniRule"/>
</dbReference>
<protein>
    <submittedName>
        <fullName evidence="8">Integrase family protein</fullName>
    </submittedName>
</protein>
<dbReference type="InterPro" id="IPR044068">
    <property type="entry name" value="CB"/>
</dbReference>
<comment type="caution">
    <text evidence="8">The sequence shown here is derived from an EMBL/GenBank/DDBJ whole genome shotgun (WGS) entry which is preliminary data.</text>
</comment>
<dbReference type="InterPro" id="IPR002104">
    <property type="entry name" value="Integrase_catalytic"/>
</dbReference>
<name>I4EF96_9BACT</name>
<dbReference type="SUPFAM" id="SSF56349">
    <property type="entry name" value="DNA breaking-rejoining enzymes"/>
    <property type="match status" value="1"/>
</dbReference>
<evidence type="ECO:0000256" key="1">
    <source>
        <dbReference type="ARBA" id="ARBA00008857"/>
    </source>
</evidence>
<dbReference type="PANTHER" id="PTHR30349">
    <property type="entry name" value="PHAGE INTEGRASE-RELATED"/>
    <property type="match status" value="1"/>
</dbReference>
<dbReference type="Gene3D" id="1.10.443.10">
    <property type="entry name" value="Intergrase catalytic core"/>
    <property type="match status" value="1"/>
</dbReference>
<dbReference type="CDD" id="cd01189">
    <property type="entry name" value="INT_ICEBs1_C_like"/>
    <property type="match status" value="1"/>
</dbReference>
<dbReference type="GO" id="GO:0015074">
    <property type="term" value="P:DNA integration"/>
    <property type="evidence" value="ECO:0007669"/>
    <property type="project" value="UniProtKB-KW"/>
</dbReference>
<dbReference type="PROSITE" id="PS51900">
    <property type="entry name" value="CB"/>
    <property type="match status" value="1"/>
</dbReference>
<gene>
    <name evidence="8" type="ORF">NITHO_2230014</name>
</gene>
<feature type="domain" description="Core-binding (CB)" evidence="7">
    <location>
        <begin position="65"/>
        <end position="152"/>
    </location>
</feature>
<dbReference type="EMBL" id="CAGS01000139">
    <property type="protein sequence ID" value="CCF83358.1"/>
    <property type="molecule type" value="Genomic_DNA"/>
</dbReference>
<reference evidence="8 9" key="1">
    <citation type="journal article" date="2012" name="ISME J.">
        <title>Nitrification expanded: discovery, physiology and genomics of a nitrite-oxidizing bacterium from the phylum Chloroflexi.</title>
        <authorList>
            <person name="Sorokin D.Y."/>
            <person name="Lucker S."/>
            <person name="Vejmelkova D."/>
            <person name="Kostrikina N.A."/>
            <person name="Kleerebezem R."/>
            <person name="Rijpstra W.I."/>
            <person name="Damste J.S."/>
            <person name="Le Paslier D."/>
            <person name="Muyzer G."/>
            <person name="Wagner M."/>
            <person name="van Loosdrecht M.C."/>
            <person name="Daims H."/>
        </authorList>
    </citation>
    <scope>NUCLEOTIDE SEQUENCE [LARGE SCALE GENOMIC DNA]</scope>
    <source>
        <strain evidence="9">none</strain>
    </source>
</reference>
<feature type="domain" description="Tyr recombinase" evidence="6">
    <location>
        <begin position="173"/>
        <end position="374"/>
    </location>
</feature>
<dbReference type="Proteomes" id="UP000004221">
    <property type="component" value="Unassembled WGS sequence"/>
</dbReference>
<keyword evidence="4" id="KW-0233">DNA recombination</keyword>
<dbReference type="PROSITE" id="PS51898">
    <property type="entry name" value="TYR_RECOMBINASE"/>
    <property type="match status" value="1"/>
</dbReference>
<keyword evidence="9" id="KW-1185">Reference proteome</keyword>
<dbReference type="PANTHER" id="PTHR30349:SF41">
    <property type="entry name" value="INTEGRASE_RECOMBINASE PROTEIN MJ0367-RELATED"/>
    <property type="match status" value="1"/>
</dbReference>
<dbReference type="GO" id="GO:0006310">
    <property type="term" value="P:DNA recombination"/>
    <property type="evidence" value="ECO:0007669"/>
    <property type="project" value="UniProtKB-KW"/>
</dbReference>
<proteinExistence type="inferred from homology"/>
<evidence type="ECO:0000256" key="2">
    <source>
        <dbReference type="ARBA" id="ARBA00022908"/>
    </source>
</evidence>
<dbReference type="OrthoDB" id="156970at2"/>
<dbReference type="InterPro" id="IPR050090">
    <property type="entry name" value="Tyrosine_recombinase_XerCD"/>
</dbReference>
<accession>I4EF96</accession>
<dbReference type="AlphaFoldDB" id="I4EF96"/>
<dbReference type="InterPro" id="IPR010998">
    <property type="entry name" value="Integrase_recombinase_N"/>
</dbReference>
<dbReference type="InterPro" id="IPR011010">
    <property type="entry name" value="DNA_brk_join_enz"/>
</dbReference>
<sequence length="381" mass="42731">MASRRGHGEGSIYQRESDGLWVASVNLGYVDGKRKRKTLYGKTRREVAEKIKAVLRDQQQGLPVTTERQTLAQYLERWLSASVKPSVKVKTYEGYESIVRIRVVPRIGRRQLAKVTALDLQQLYSDLQAAGLSARSVHHTHRVFHRAFVQAVRWDLIPRNPCDGVTPPRPNRSEMHVLAREQVSALLAATTDTQHRALYTLAVTTGMRAGELYGLRWGDIDLAAGRLSVRRALQRQRGNGLVFITPKTARSRRTIILSKWAVSALREHRTRQLEQRLAAGPLWQDDDLVFCEATGGPLSPSWQTKIFQEALARAGLPRIRFHDLRHTAATLLLARGTHPKVVSEMLGHATITLTLDTYSHLVPVLHEQAAATMDSLFGAAM</sequence>
<evidence type="ECO:0000259" key="6">
    <source>
        <dbReference type="PROSITE" id="PS51898"/>
    </source>
</evidence>
<evidence type="ECO:0000259" key="7">
    <source>
        <dbReference type="PROSITE" id="PS51900"/>
    </source>
</evidence>
<comment type="similarity">
    <text evidence="1">Belongs to the 'phage' integrase family.</text>
</comment>
<evidence type="ECO:0000256" key="4">
    <source>
        <dbReference type="ARBA" id="ARBA00023172"/>
    </source>
</evidence>
<evidence type="ECO:0000313" key="9">
    <source>
        <dbReference type="Proteomes" id="UP000004221"/>
    </source>
</evidence>
<dbReference type="InterPro" id="IPR013762">
    <property type="entry name" value="Integrase-like_cat_sf"/>
</dbReference>
<evidence type="ECO:0000313" key="8">
    <source>
        <dbReference type="EMBL" id="CCF83358.1"/>
    </source>
</evidence>
<dbReference type="Gene3D" id="1.10.150.130">
    <property type="match status" value="1"/>
</dbReference>
<dbReference type="InterPro" id="IPR004107">
    <property type="entry name" value="Integrase_SAM-like_N"/>
</dbReference>
<dbReference type="Pfam" id="PF00589">
    <property type="entry name" value="Phage_integrase"/>
    <property type="match status" value="1"/>
</dbReference>
<evidence type="ECO:0000256" key="3">
    <source>
        <dbReference type="ARBA" id="ARBA00023125"/>
    </source>
</evidence>